<evidence type="ECO:0000313" key="9">
    <source>
        <dbReference type="Proteomes" id="UP000591131"/>
    </source>
</evidence>
<feature type="transmembrane region" description="Helical" evidence="7">
    <location>
        <begin position="301"/>
        <end position="323"/>
    </location>
</feature>
<evidence type="ECO:0000256" key="6">
    <source>
        <dbReference type="ARBA" id="ARBA00023136"/>
    </source>
</evidence>
<dbReference type="SUPFAM" id="SSF103473">
    <property type="entry name" value="MFS general substrate transporter"/>
    <property type="match status" value="1"/>
</dbReference>
<evidence type="ECO:0000256" key="1">
    <source>
        <dbReference type="ARBA" id="ARBA00004141"/>
    </source>
</evidence>
<evidence type="ECO:0000256" key="2">
    <source>
        <dbReference type="ARBA" id="ARBA00007015"/>
    </source>
</evidence>
<feature type="transmembrane region" description="Helical" evidence="7">
    <location>
        <begin position="157"/>
        <end position="176"/>
    </location>
</feature>
<keyword evidence="4 7" id="KW-0812">Transmembrane</keyword>
<dbReference type="Proteomes" id="UP000591131">
    <property type="component" value="Unassembled WGS sequence"/>
</dbReference>
<gene>
    <name evidence="8" type="ORF">FOL47_006822</name>
</gene>
<dbReference type="PANTHER" id="PTHR31585:SF0">
    <property type="entry name" value="FOLATE-BIOPTERIN TRANSPORTER 1, CHLOROPLASTIC"/>
    <property type="match status" value="1"/>
</dbReference>
<feature type="transmembrane region" description="Helical" evidence="7">
    <location>
        <begin position="375"/>
        <end position="396"/>
    </location>
</feature>
<proteinExistence type="inferred from homology"/>
<evidence type="ECO:0008006" key="10">
    <source>
        <dbReference type="Google" id="ProtNLM"/>
    </source>
</evidence>
<dbReference type="OrthoDB" id="754047at2759"/>
<comment type="caution">
    <text evidence="8">The sequence shown here is derived from an EMBL/GenBank/DDBJ whole genome shotgun (WGS) entry which is preliminary data.</text>
</comment>
<feature type="transmembrane region" description="Helical" evidence="7">
    <location>
        <begin position="335"/>
        <end position="355"/>
    </location>
</feature>
<name>A0A7J6MWN2_PERCH</name>
<dbReference type="PANTHER" id="PTHR31585">
    <property type="entry name" value="FOLATE-BIOPTERIN TRANSPORTER 1, CHLOROPLASTIC"/>
    <property type="match status" value="1"/>
</dbReference>
<feature type="transmembrane region" description="Helical" evidence="7">
    <location>
        <begin position="22"/>
        <end position="41"/>
    </location>
</feature>
<keyword evidence="6 7" id="KW-0472">Membrane</keyword>
<feature type="transmembrane region" description="Helical" evidence="7">
    <location>
        <begin position="131"/>
        <end position="151"/>
    </location>
</feature>
<dbReference type="InterPro" id="IPR036259">
    <property type="entry name" value="MFS_trans_sf"/>
</dbReference>
<organism evidence="8 9">
    <name type="scientific">Perkinsus chesapeaki</name>
    <name type="common">Clam parasite</name>
    <name type="synonym">Perkinsus andrewsi</name>
    <dbReference type="NCBI Taxonomy" id="330153"/>
    <lineage>
        <taxon>Eukaryota</taxon>
        <taxon>Sar</taxon>
        <taxon>Alveolata</taxon>
        <taxon>Perkinsozoa</taxon>
        <taxon>Perkinsea</taxon>
        <taxon>Perkinsida</taxon>
        <taxon>Perkinsidae</taxon>
        <taxon>Perkinsus</taxon>
    </lineage>
</organism>
<dbReference type="EMBL" id="JAAPAO010000039">
    <property type="protein sequence ID" value="KAF4676022.1"/>
    <property type="molecule type" value="Genomic_DNA"/>
</dbReference>
<accession>A0A7J6MWN2</accession>
<dbReference type="InterPro" id="IPR039309">
    <property type="entry name" value="BT1"/>
</dbReference>
<dbReference type="AlphaFoldDB" id="A0A7J6MWN2"/>
<feature type="transmembrane region" description="Helical" evidence="7">
    <location>
        <begin position="268"/>
        <end position="289"/>
    </location>
</feature>
<protein>
    <recommendedName>
        <fullName evidence="10">Major facilitator super domain-containing protein 3</fullName>
    </recommendedName>
</protein>
<feature type="transmembrane region" description="Helical" evidence="7">
    <location>
        <begin position="81"/>
        <end position="103"/>
    </location>
</feature>
<keyword evidence="9" id="KW-1185">Reference proteome</keyword>
<keyword evidence="3" id="KW-0813">Transport</keyword>
<evidence type="ECO:0000313" key="8">
    <source>
        <dbReference type="EMBL" id="KAF4676022.1"/>
    </source>
</evidence>
<evidence type="ECO:0000256" key="7">
    <source>
        <dbReference type="SAM" id="Phobius"/>
    </source>
</evidence>
<sequence>MIAIGILLREDLGLADDNVSLALFYANTFIPFYFRCLYGFISDNVALYGTRRVVYMVMCYSIMSALYILYGAWVISLSRAYVVATLINVAFAFAESCLDAVAVQRSQPSGRALVSTDNNTRSAADIQSGGMLCRTLGTLVVGLLASTTGAFLPHRVIIALTSLFPVISVLVVLARVGDIESEDSLVRGLAEFPDVVGILRPLVRPCCFVIFFAMMPNTNDVYNSYIYTTFDYNQSVLNLINVCRTVGSLAGTTLYWSVLRDSPLTKVFVASTLVAACAGLTRLCVIWHFNRFVAIPDGIFVAADVLFVAICESLALMPVLVLAGSTASKGRNAEGFMFAALMAFNSLGGYLSAYWSALVLKLVGSPGQNNGYLNLWLAIVVCTLSTLLPLLMLPLLRTSGEVRESLLDVLFAFLRESEAFKTLPAGFKTSTAWQVAITELVGGDSYDSEAHLRWGHQFALRSSGLRVCIVVSTASKGGEHDHITWTSERSKALVHSKTLESLANG</sequence>
<feature type="transmembrane region" description="Helical" evidence="7">
    <location>
        <begin position="235"/>
        <end position="256"/>
    </location>
</feature>
<keyword evidence="5 7" id="KW-1133">Transmembrane helix</keyword>
<reference evidence="8 9" key="1">
    <citation type="submission" date="2020-04" db="EMBL/GenBank/DDBJ databases">
        <title>Perkinsus chesapeaki whole genome sequence.</title>
        <authorList>
            <person name="Bogema D.R."/>
        </authorList>
    </citation>
    <scope>NUCLEOTIDE SEQUENCE [LARGE SCALE GENOMIC DNA]</scope>
    <source>
        <strain evidence="8">ATCC PRA-425</strain>
    </source>
</reference>
<evidence type="ECO:0000256" key="3">
    <source>
        <dbReference type="ARBA" id="ARBA00022448"/>
    </source>
</evidence>
<dbReference type="Pfam" id="PF03092">
    <property type="entry name" value="BT1"/>
    <property type="match status" value="1"/>
</dbReference>
<dbReference type="GO" id="GO:0016020">
    <property type="term" value="C:membrane"/>
    <property type="evidence" value="ECO:0007669"/>
    <property type="project" value="UniProtKB-SubCell"/>
</dbReference>
<comment type="similarity">
    <text evidence="2">Belongs to the major facilitator superfamily. Folate-biopterin transporter (TC 2.A.71) family.</text>
</comment>
<feature type="transmembrane region" description="Helical" evidence="7">
    <location>
        <begin position="53"/>
        <end position="75"/>
    </location>
</feature>
<evidence type="ECO:0000256" key="4">
    <source>
        <dbReference type="ARBA" id="ARBA00022692"/>
    </source>
</evidence>
<comment type="subcellular location">
    <subcellularLocation>
        <location evidence="1">Membrane</location>
        <topology evidence="1">Multi-pass membrane protein</topology>
    </subcellularLocation>
</comment>
<evidence type="ECO:0000256" key="5">
    <source>
        <dbReference type="ARBA" id="ARBA00022989"/>
    </source>
</evidence>